<evidence type="ECO:0000313" key="3">
    <source>
        <dbReference type="Proteomes" id="UP000279306"/>
    </source>
</evidence>
<feature type="domain" description="Aminoglycoside phosphotransferase" evidence="1">
    <location>
        <begin position="62"/>
        <end position="264"/>
    </location>
</feature>
<evidence type="ECO:0000313" key="2">
    <source>
        <dbReference type="EMBL" id="VEG58528.1"/>
    </source>
</evidence>
<dbReference type="Pfam" id="PF01636">
    <property type="entry name" value="APH"/>
    <property type="match status" value="1"/>
</dbReference>
<name>A0A3S4RU82_MYCAU</name>
<proteinExistence type="predicted"/>
<organism evidence="2 3">
    <name type="scientific">Mycolicibacterium aurum</name>
    <name type="common">Mycobacterium aurum</name>
    <dbReference type="NCBI Taxonomy" id="1791"/>
    <lineage>
        <taxon>Bacteria</taxon>
        <taxon>Bacillati</taxon>
        <taxon>Actinomycetota</taxon>
        <taxon>Actinomycetes</taxon>
        <taxon>Mycobacteriales</taxon>
        <taxon>Mycobacteriaceae</taxon>
        <taxon>Mycolicibacterium</taxon>
    </lineage>
</organism>
<dbReference type="InterPro" id="IPR002575">
    <property type="entry name" value="Aminoglycoside_PTrfase"/>
</dbReference>
<dbReference type="RefSeq" id="WP_048635437.1">
    <property type="nucleotide sequence ID" value="NZ_CVQQ01000032.1"/>
</dbReference>
<dbReference type="Proteomes" id="UP000279306">
    <property type="component" value="Chromosome"/>
</dbReference>
<reference evidence="2 3" key="1">
    <citation type="submission" date="2018-12" db="EMBL/GenBank/DDBJ databases">
        <authorList>
            <consortium name="Pathogen Informatics"/>
        </authorList>
    </citation>
    <scope>NUCLEOTIDE SEQUENCE [LARGE SCALE GENOMIC DNA]</scope>
    <source>
        <strain evidence="2 3">NCTC10437</strain>
    </source>
</reference>
<dbReference type="KEGG" id="mauu:NCTC10437_05560"/>
<evidence type="ECO:0000259" key="1">
    <source>
        <dbReference type="Pfam" id="PF01636"/>
    </source>
</evidence>
<dbReference type="STRING" id="1791.GCA_001049355_05611"/>
<keyword evidence="2" id="KW-0808">Transferase</keyword>
<dbReference type="SUPFAM" id="SSF56112">
    <property type="entry name" value="Protein kinase-like (PK-like)"/>
    <property type="match status" value="1"/>
</dbReference>
<sequence>MLPDELADRTRRATRAAVDAGRDLGLRVEQATVLHDVFSVVVHLAPEPVVARIPVVLTASTDPHRQAARQQRELDVVAWLDGHGVPVVAPAPGLPRVPVRRDGFPMTFWELADVADDHEPYRGVEVSYSAELHGRLGGYPGDLPFLAPFNDGLPDMLADLPADRRRDAVLTPADIDRARTEFESLRRILRDRGAFRSAFPDVPVQAIQGDGPSHNVIRTKTGIKFSDFEDVSCGPVEWDLALLGADAVAEYNRAARARGLRTADPEVQRVMDCARRLQFVGCVTLVPQLPLLAGPMTAAVQEWRDTEPFS</sequence>
<dbReference type="AlphaFoldDB" id="A0A3S4RU82"/>
<keyword evidence="3" id="KW-1185">Reference proteome</keyword>
<gene>
    <name evidence="2" type="ORF">NCTC10437_05560</name>
</gene>
<dbReference type="GO" id="GO:0016740">
    <property type="term" value="F:transferase activity"/>
    <property type="evidence" value="ECO:0007669"/>
    <property type="project" value="UniProtKB-KW"/>
</dbReference>
<dbReference type="OrthoDB" id="115252at2"/>
<dbReference type="InterPro" id="IPR011009">
    <property type="entry name" value="Kinase-like_dom_sf"/>
</dbReference>
<dbReference type="EMBL" id="LR134356">
    <property type="protein sequence ID" value="VEG58528.1"/>
    <property type="molecule type" value="Genomic_DNA"/>
</dbReference>
<accession>A0A3S4RU82</accession>
<protein>
    <submittedName>
        <fullName evidence="2">Phosphotransferase family protein</fullName>
    </submittedName>
</protein>